<dbReference type="Proteomes" id="UP001352852">
    <property type="component" value="Unassembled WGS sequence"/>
</dbReference>
<dbReference type="CDD" id="cd12940">
    <property type="entry name" value="LEM_LAP2_LEMD1"/>
    <property type="match status" value="1"/>
</dbReference>
<dbReference type="PROSITE" id="PS50955">
    <property type="entry name" value="LEM_LIKE"/>
    <property type="match status" value="1"/>
</dbReference>
<dbReference type="InterPro" id="IPR003887">
    <property type="entry name" value="LEM_dom"/>
</dbReference>
<keyword evidence="2" id="KW-0488">Methylation</keyword>
<protein>
    <recommendedName>
        <fullName evidence="12">LEM domain-containing protein</fullName>
    </recommendedName>
</protein>
<keyword evidence="4" id="KW-0007">Acetylation</keyword>
<comment type="similarity">
    <text evidence="1">Belongs to the LEM family.</text>
</comment>
<evidence type="ECO:0000259" key="9">
    <source>
        <dbReference type="PROSITE" id="PS50955"/>
    </source>
</evidence>
<evidence type="ECO:0008006" key="12">
    <source>
        <dbReference type="Google" id="ProtNLM"/>
    </source>
</evidence>
<name>A0ABU7F1U5_9TELE</name>
<keyword evidence="3" id="KW-0597">Phosphoprotein</keyword>
<evidence type="ECO:0000313" key="10">
    <source>
        <dbReference type="EMBL" id="MED6293246.1"/>
    </source>
</evidence>
<dbReference type="EMBL" id="JAHUTJ010074295">
    <property type="protein sequence ID" value="MED6293246.1"/>
    <property type="molecule type" value="Genomic_DNA"/>
</dbReference>
<dbReference type="SMART" id="SM00540">
    <property type="entry name" value="LEM"/>
    <property type="match status" value="1"/>
</dbReference>
<feature type="domain" description="LEM-like" evidence="9">
    <location>
        <begin position="4"/>
        <end position="47"/>
    </location>
</feature>
<keyword evidence="7" id="KW-1133">Transmembrane helix</keyword>
<evidence type="ECO:0000256" key="1">
    <source>
        <dbReference type="ARBA" id="ARBA00007744"/>
    </source>
</evidence>
<dbReference type="Pfam" id="PF03020">
    <property type="entry name" value="LEM"/>
    <property type="match status" value="1"/>
</dbReference>
<dbReference type="InterPro" id="IPR011015">
    <property type="entry name" value="LEM/LEM-like_dom_sf"/>
</dbReference>
<reference evidence="10 11" key="1">
    <citation type="submission" date="2021-06" db="EMBL/GenBank/DDBJ databases">
        <authorList>
            <person name="Palmer J.M."/>
        </authorList>
    </citation>
    <scope>NUCLEOTIDE SEQUENCE [LARGE SCALE GENOMIC DNA]</scope>
    <source>
        <strain evidence="10 11">CL_MEX2019</strain>
        <tissue evidence="10">Muscle</tissue>
    </source>
</reference>
<feature type="compositionally biased region" description="Acidic residues" evidence="6">
    <location>
        <begin position="134"/>
        <end position="154"/>
    </location>
</feature>
<dbReference type="InterPro" id="IPR051656">
    <property type="entry name" value="LEM_domain"/>
</dbReference>
<accession>A0ABU7F1U5</accession>
<evidence type="ECO:0000256" key="6">
    <source>
        <dbReference type="SAM" id="MobiDB-lite"/>
    </source>
</evidence>
<comment type="caution">
    <text evidence="10">The sequence shown here is derived from an EMBL/GenBank/DDBJ whole genome shotgun (WGS) entry which is preliminary data.</text>
</comment>
<feature type="transmembrane region" description="Helical" evidence="7">
    <location>
        <begin position="311"/>
        <end position="332"/>
    </location>
</feature>
<evidence type="ECO:0000256" key="7">
    <source>
        <dbReference type="SAM" id="Phobius"/>
    </source>
</evidence>
<keyword evidence="5" id="KW-0238">DNA-binding</keyword>
<dbReference type="InterPro" id="IPR013146">
    <property type="entry name" value="LEM-like_dom"/>
</dbReference>
<dbReference type="SMART" id="SM01261">
    <property type="entry name" value="Thymopoietin"/>
    <property type="match status" value="1"/>
</dbReference>
<feature type="domain" description="LEM" evidence="8">
    <location>
        <begin position="73"/>
        <end position="117"/>
    </location>
</feature>
<evidence type="ECO:0000256" key="3">
    <source>
        <dbReference type="ARBA" id="ARBA00022553"/>
    </source>
</evidence>
<proteinExistence type="inferred from homology"/>
<gene>
    <name evidence="10" type="ORF">CHARACLAT_008796</name>
</gene>
<evidence type="ECO:0000259" key="8">
    <source>
        <dbReference type="PROSITE" id="PS50954"/>
    </source>
</evidence>
<evidence type="ECO:0000256" key="5">
    <source>
        <dbReference type="ARBA" id="ARBA00023125"/>
    </source>
</evidence>
<keyword evidence="7" id="KW-0812">Transmembrane</keyword>
<dbReference type="PANTHER" id="PTHR12019">
    <property type="entry name" value="LAMINA-ASSOCIATED POLYPEPTIDE THYMOPOIETIN"/>
    <property type="match status" value="1"/>
</dbReference>
<dbReference type="Gene3D" id="1.10.720.40">
    <property type="match status" value="2"/>
</dbReference>
<dbReference type="PROSITE" id="PS50954">
    <property type="entry name" value="LEM"/>
    <property type="match status" value="1"/>
</dbReference>
<organism evidence="10 11">
    <name type="scientific">Characodon lateralis</name>
    <dbReference type="NCBI Taxonomy" id="208331"/>
    <lineage>
        <taxon>Eukaryota</taxon>
        <taxon>Metazoa</taxon>
        <taxon>Chordata</taxon>
        <taxon>Craniata</taxon>
        <taxon>Vertebrata</taxon>
        <taxon>Euteleostomi</taxon>
        <taxon>Actinopterygii</taxon>
        <taxon>Neopterygii</taxon>
        <taxon>Teleostei</taxon>
        <taxon>Neoteleostei</taxon>
        <taxon>Acanthomorphata</taxon>
        <taxon>Ovalentaria</taxon>
        <taxon>Atherinomorphae</taxon>
        <taxon>Cyprinodontiformes</taxon>
        <taxon>Goodeidae</taxon>
        <taxon>Characodon</taxon>
    </lineage>
</organism>
<evidence type="ECO:0000256" key="2">
    <source>
        <dbReference type="ARBA" id="ARBA00022481"/>
    </source>
</evidence>
<evidence type="ECO:0000313" key="11">
    <source>
        <dbReference type="Proteomes" id="UP001352852"/>
    </source>
</evidence>
<sequence>MPLVEDPAYLSKARLKSDLAAHNVELPPAASKKEIYVEPHLKHIDQKNAADFSSDDEDQVLDVAVGDAEDAKMPEPCALTDKGLKDLLLKHGVKAGPIVASTRAVYEKKLRKLLQSDRDEEFNEAENAVLYSDSDVEEEGEENEEGEEENASEGEQEKPAEAFELNQQQHNKNVHVQRDNVAYSQCFFLSSRLRPCSHRDNEHSSKRNSKNALKSSARTRAHCSQIPTRIGKVSFIAQHSGFRSEHPQEPVKDILKDIFPDTKTTPTGIYATARRPIKGAAQRPIQYSYPSTPVSPTTLERREVERRLVPIYAQILVFFTVVCVLYLISVIVEDNSTVVALLESLNHWSDSTEGIPVLDQTQDSQSVSGEL</sequence>
<keyword evidence="11" id="KW-1185">Reference proteome</keyword>
<feature type="region of interest" description="Disordered" evidence="6">
    <location>
        <begin position="197"/>
        <end position="222"/>
    </location>
</feature>
<dbReference type="PANTHER" id="PTHR12019:SF22">
    <property type="entry name" value="LAMINA-ASSOCIATED POLYPEPTIDE 2, ISOFORMS BETA_GAMMA"/>
    <property type="match status" value="1"/>
</dbReference>
<dbReference type="Pfam" id="PF08198">
    <property type="entry name" value="Thymopoietin"/>
    <property type="match status" value="1"/>
</dbReference>
<keyword evidence="7" id="KW-0472">Membrane</keyword>
<dbReference type="SUPFAM" id="SSF63451">
    <property type="entry name" value="LEM domain"/>
    <property type="match status" value="2"/>
</dbReference>
<feature type="region of interest" description="Disordered" evidence="6">
    <location>
        <begin position="124"/>
        <end position="157"/>
    </location>
</feature>
<evidence type="ECO:0000256" key="4">
    <source>
        <dbReference type="ARBA" id="ARBA00022990"/>
    </source>
</evidence>